<accession>E2PTZ2</accession>
<organismHost>
    <name type="scientific">Prochlorococcus</name>
    <dbReference type="NCBI Taxonomy" id="1218"/>
</organismHost>
<reference evidence="1 2" key="1">
    <citation type="journal article" date="2005" name="PLoS Biol.">
        <title>Three Prochlorococcus cyanophage genomes: signature features and ecological interpretations.</title>
        <authorList>
            <person name="Sullivan M.B."/>
            <person name="Coleman M.L."/>
            <person name="Weigele P."/>
            <person name="Rohwer F."/>
            <person name="Chisholm S.W."/>
        </authorList>
    </citation>
    <scope>NUCLEOTIDE SEQUENCE</scope>
</reference>
<dbReference type="KEGG" id="vg:10021840"/>
<reference evidence="1 2" key="2">
    <citation type="journal article" date="2010" name="Environ. Microbiol.">
        <title>Genomic analysis of oceanic cyanobacterial myoviruses compared with T4-like myoviruses from diverse hosts and environments.</title>
        <authorList>
            <person name="Sullivan M.B."/>
            <person name="Huang K.H."/>
            <person name="Ignacio-Espinoza J.C."/>
            <person name="Berlin A.M."/>
            <person name="Kelly L."/>
            <person name="Weigele P.R."/>
            <person name="DeFrancesco A.S."/>
            <person name="Kern S.E."/>
            <person name="Thompson L.R."/>
            <person name="Young S."/>
            <person name="Yandava C."/>
            <person name="Fu R."/>
            <person name="Krastins B."/>
            <person name="Chase M."/>
            <person name="Sarracino D."/>
            <person name="Osburne M.S."/>
            <person name="Henn M.R."/>
            <person name="Chisholm S.W."/>
        </authorList>
    </citation>
    <scope>NUCLEOTIDE SEQUENCE [LARGE SCALE GENOMIC DNA]</scope>
</reference>
<dbReference type="Proteomes" id="UP000000915">
    <property type="component" value="Segment"/>
</dbReference>
<evidence type="ECO:0000313" key="1">
    <source>
        <dbReference type="EMBL" id="ADK66288.1"/>
    </source>
</evidence>
<dbReference type="EMBL" id="AY940168">
    <property type="protein sequence ID" value="ADK66288.1"/>
    <property type="molecule type" value="Genomic_DNA"/>
</dbReference>
<dbReference type="GeneID" id="10021840"/>
<dbReference type="RefSeq" id="YP_004030766.1">
    <property type="nucleotide sequence ID" value="NC_006884.2"/>
</dbReference>
<protein>
    <submittedName>
        <fullName evidence="1">Uncharacterized protein</fullName>
    </submittedName>
</protein>
<gene>
    <name evidence="1" type="ORF">PSSM4_070.1</name>
</gene>
<sequence>MLILIYRANWDELNVIEGRKNRHAK</sequence>
<name>E2PTZ2_BPPRS</name>
<organism evidence="1 2">
    <name type="scientific">Prochlorococcus phage P-SSM4</name>
    <dbReference type="NCBI Taxonomy" id="268747"/>
    <lineage>
        <taxon>Viruses</taxon>
        <taxon>Duplodnaviria</taxon>
        <taxon>Heunggongvirae</taxon>
        <taxon>Uroviricota</taxon>
        <taxon>Caudoviricetes</taxon>
        <taxon>Pantevenvirales</taxon>
        <taxon>Kyanoviridae</taxon>
        <taxon>Ronodorvirus</taxon>
        <taxon>Ronodorvirus ssm4</taxon>
    </lineage>
</organism>
<keyword evidence="2" id="KW-1185">Reference proteome</keyword>
<proteinExistence type="predicted"/>
<evidence type="ECO:0000313" key="2">
    <source>
        <dbReference type="Proteomes" id="UP000000915"/>
    </source>
</evidence>